<protein>
    <recommendedName>
        <fullName evidence="4">Tetratricopeptide repeat protein</fullName>
    </recommendedName>
</protein>
<keyword evidence="1" id="KW-0802">TPR repeat</keyword>
<dbReference type="Proteomes" id="UP000660801">
    <property type="component" value="Unassembled WGS sequence"/>
</dbReference>
<gene>
    <name evidence="2" type="ORF">GCM10011510_04900</name>
</gene>
<reference evidence="2" key="1">
    <citation type="journal article" date="2014" name="Int. J. Syst. Evol. Microbiol.">
        <title>Complete genome sequence of Corynebacterium casei LMG S-19264T (=DSM 44701T), isolated from a smear-ripened cheese.</title>
        <authorList>
            <consortium name="US DOE Joint Genome Institute (JGI-PGF)"/>
            <person name="Walter F."/>
            <person name="Albersmeier A."/>
            <person name="Kalinowski J."/>
            <person name="Ruckert C."/>
        </authorList>
    </citation>
    <scope>NUCLEOTIDE SEQUENCE</scope>
    <source>
        <strain evidence="2">CGMCC 1.15533</strain>
    </source>
</reference>
<dbReference type="PANTHER" id="PTHR12558">
    <property type="entry name" value="CELL DIVISION CYCLE 16,23,27"/>
    <property type="match status" value="1"/>
</dbReference>
<proteinExistence type="predicted"/>
<comment type="caution">
    <text evidence="2">The sequence shown here is derived from an EMBL/GenBank/DDBJ whole genome shotgun (WGS) entry which is preliminary data.</text>
</comment>
<evidence type="ECO:0000313" key="2">
    <source>
        <dbReference type="EMBL" id="GGE26721.1"/>
    </source>
</evidence>
<dbReference type="EMBL" id="BMJN01000005">
    <property type="protein sequence ID" value="GGE26721.1"/>
    <property type="molecule type" value="Genomic_DNA"/>
</dbReference>
<dbReference type="PANTHER" id="PTHR12558:SF13">
    <property type="entry name" value="CELL DIVISION CYCLE PROTEIN 27 HOMOLOG"/>
    <property type="match status" value="1"/>
</dbReference>
<dbReference type="InterPro" id="IPR019734">
    <property type="entry name" value="TPR_rpt"/>
</dbReference>
<keyword evidence="3" id="KW-1185">Reference proteome</keyword>
<dbReference type="PROSITE" id="PS50005">
    <property type="entry name" value="TPR"/>
    <property type="match status" value="1"/>
</dbReference>
<evidence type="ECO:0000313" key="3">
    <source>
        <dbReference type="Proteomes" id="UP000660801"/>
    </source>
</evidence>
<reference evidence="2" key="2">
    <citation type="submission" date="2020-09" db="EMBL/GenBank/DDBJ databases">
        <authorList>
            <person name="Sun Q."/>
            <person name="Zhou Y."/>
        </authorList>
    </citation>
    <scope>NUCLEOTIDE SEQUENCE</scope>
    <source>
        <strain evidence="2">CGMCC 1.15533</strain>
    </source>
</reference>
<dbReference type="SMART" id="SM00028">
    <property type="entry name" value="TPR"/>
    <property type="match status" value="3"/>
</dbReference>
<dbReference type="Pfam" id="PF13181">
    <property type="entry name" value="TPR_8"/>
    <property type="match status" value="1"/>
</dbReference>
<dbReference type="Pfam" id="PF13432">
    <property type="entry name" value="TPR_16"/>
    <property type="match status" value="1"/>
</dbReference>
<organism evidence="2 3">
    <name type="scientific">Streptococcus himalayensis</name>
    <dbReference type="NCBI Taxonomy" id="1888195"/>
    <lineage>
        <taxon>Bacteria</taxon>
        <taxon>Bacillati</taxon>
        <taxon>Bacillota</taxon>
        <taxon>Bacilli</taxon>
        <taxon>Lactobacillales</taxon>
        <taxon>Streptococcaceae</taxon>
        <taxon>Streptococcus</taxon>
    </lineage>
</organism>
<dbReference type="InterPro" id="IPR011990">
    <property type="entry name" value="TPR-like_helical_dom_sf"/>
</dbReference>
<dbReference type="AlphaFoldDB" id="A0A917A4R8"/>
<name>A0A917A4R8_9STRE</name>
<evidence type="ECO:0008006" key="4">
    <source>
        <dbReference type="Google" id="ProtNLM"/>
    </source>
</evidence>
<accession>A0A917A4R8</accession>
<sequence>MNNSENMLISLEQQDLKQAQAHFEKALLTDDENVLFDLAQYLESIGFFPQAKRAYEQVAEAFPQAFLSLASIASEDGDIEEAFGYLEEIAPESDWYPASLVIKADLYQMEGLPDVAREKLEVAYQLSQDPLILLGLAEIEVELEDFAQAIKAYASLDNRKIYEQTGISTYQRIGWCYAQLGKLEVAIEFLEKALELAYEDQTALELALILVEQGEYQRALMYFKQLDTLSQDYEGYEYGYALALHAEHQTKEALVIAQQGLLKNPFETRLSLLASQYAYELHDEAGAENYLLDALKDAVEQEDLLLRLTNLYLEQERFEDVLAFVSDEIDSSLTKWNLARAYQGLEKEEEALLLYREISQDMKDNPEFLEAYSYLLRELGYLTKAKETAKSYLKLVPDDPAMVDFYHSLEE</sequence>
<feature type="repeat" description="TPR" evidence="1">
    <location>
        <begin position="167"/>
        <end position="200"/>
    </location>
</feature>
<evidence type="ECO:0000256" key="1">
    <source>
        <dbReference type="PROSITE-ProRule" id="PRU00339"/>
    </source>
</evidence>
<dbReference type="SUPFAM" id="SSF48452">
    <property type="entry name" value="TPR-like"/>
    <property type="match status" value="2"/>
</dbReference>
<dbReference type="RefSeq" id="WP_188595265.1">
    <property type="nucleotide sequence ID" value="NZ_BMJN01000005.1"/>
</dbReference>
<dbReference type="Gene3D" id="1.25.40.10">
    <property type="entry name" value="Tetratricopeptide repeat domain"/>
    <property type="match status" value="3"/>
</dbReference>